<evidence type="ECO:0000313" key="2">
    <source>
        <dbReference type="EMBL" id="CAA2977533.1"/>
    </source>
</evidence>
<feature type="region of interest" description="Disordered" evidence="1">
    <location>
        <begin position="49"/>
        <end position="71"/>
    </location>
</feature>
<dbReference type="AlphaFoldDB" id="A0A8S0RE68"/>
<reference evidence="2 3" key="1">
    <citation type="submission" date="2019-12" db="EMBL/GenBank/DDBJ databases">
        <authorList>
            <person name="Alioto T."/>
            <person name="Alioto T."/>
            <person name="Gomez Garrido J."/>
        </authorList>
    </citation>
    <scope>NUCLEOTIDE SEQUENCE [LARGE SCALE GENOMIC DNA]</scope>
</reference>
<accession>A0A8S0RE68</accession>
<evidence type="ECO:0000256" key="1">
    <source>
        <dbReference type="SAM" id="MobiDB-lite"/>
    </source>
</evidence>
<dbReference type="OrthoDB" id="674948at2759"/>
<gene>
    <name evidence="2" type="ORF">OLEA9_A045274</name>
</gene>
<organism evidence="2 3">
    <name type="scientific">Olea europaea subsp. europaea</name>
    <dbReference type="NCBI Taxonomy" id="158383"/>
    <lineage>
        <taxon>Eukaryota</taxon>
        <taxon>Viridiplantae</taxon>
        <taxon>Streptophyta</taxon>
        <taxon>Embryophyta</taxon>
        <taxon>Tracheophyta</taxon>
        <taxon>Spermatophyta</taxon>
        <taxon>Magnoliopsida</taxon>
        <taxon>eudicotyledons</taxon>
        <taxon>Gunneridae</taxon>
        <taxon>Pentapetalae</taxon>
        <taxon>asterids</taxon>
        <taxon>lamiids</taxon>
        <taxon>Lamiales</taxon>
        <taxon>Oleaceae</taxon>
        <taxon>Oleeae</taxon>
        <taxon>Olea</taxon>
    </lineage>
</organism>
<protein>
    <submittedName>
        <fullName evidence="2">Cellulose synthase A catalytic subunit 2 [UDP-forming]-like</fullName>
    </submittedName>
</protein>
<proteinExistence type="predicted"/>
<sequence>MPFSDSFMIVPPRLMVPKKDLAVYGYVIVVWKERMEEWTKKHNDKLQVVKYQGDKSGNNGGDEMEDPDIPK</sequence>
<dbReference type="Gramene" id="OE9A045274T1">
    <property type="protein sequence ID" value="OE9A045274C1"/>
    <property type="gene ID" value="OE9A045274"/>
</dbReference>
<dbReference type="EMBL" id="CACTIH010003610">
    <property type="protein sequence ID" value="CAA2977533.1"/>
    <property type="molecule type" value="Genomic_DNA"/>
</dbReference>
<name>A0A8S0RE68_OLEEU</name>
<keyword evidence="3" id="KW-1185">Reference proteome</keyword>
<dbReference type="Proteomes" id="UP000594638">
    <property type="component" value="Unassembled WGS sequence"/>
</dbReference>
<evidence type="ECO:0000313" key="3">
    <source>
        <dbReference type="Proteomes" id="UP000594638"/>
    </source>
</evidence>
<feature type="compositionally biased region" description="Acidic residues" evidence="1">
    <location>
        <begin position="62"/>
        <end position="71"/>
    </location>
</feature>
<comment type="caution">
    <text evidence="2">The sequence shown here is derived from an EMBL/GenBank/DDBJ whole genome shotgun (WGS) entry which is preliminary data.</text>
</comment>